<dbReference type="STRING" id="1658174.A0A1J9PX97"/>
<sequence length="532" mass="60212">MPGTGRRQIQLSKNPISPPDLDNLQAWKDLSSFIRLKDPEKTELPYKKLTVLPDGYGFDKFGLLVHRNFACEDYWDDEESNREAEGNQDKEASNKAGDRDNQDEVCQDDEEGSREDSDSSDRDNQDKVCTDDETNSREAEADQDSEASEASDQDDQDKVCQDDEVSSREAEGDRVSEASNEAGDRDNRDECSQGQETTRASRRLRRKDSKPLYIPPIHSGKVKKQSKAKSRYCLCLRPMLDCPTEGVVGMRSLIRQLIPHRESLCYWHLRKFAEITSTALVAHGDGEVVTEAYCSFQKPILTLRRSASDNYVSLRVPTRDEAFLRQVLKEIGRRQDVKGSHGGITNKLIRVLLTQSKMADDGTDVHFWSGSRASVEVESGNVSIPIVVESQQPFQWSSLDRPIKQLFQHMRGFHREVSVQIPSRNGELESFESRTLHEVRERFLKNEVTKDSWNVLDLHNPLPATLPAFLMGENCRLLSRVRDMALMGNSTERPIAAVEPGKNGRMSLSGSFSVKEVITQHRIWIAMASLHG</sequence>
<evidence type="ECO:0000313" key="3">
    <source>
        <dbReference type="Proteomes" id="UP000242791"/>
    </source>
</evidence>
<feature type="compositionally biased region" description="Acidic residues" evidence="1">
    <location>
        <begin position="141"/>
        <end position="155"/>
    </location>
</feature>
<gene>
    <name evidence="2" type="ORF">ACJ73_07690</name>
</gene>
<dbReference type="VEuPathDB" id="FungiDB:ACJ73_07690"/>
<accession>A0A1J9PX97</accession>
<feature type="compositionally biased region" description="Basic and acidic residues" evidence="1">
    <location>
        <begin position="114"/>
        <end position="140"/>
    </location>
</feature>
<reference evidence="2 3" key="1">
    <citation type="submission" date="2015-08" db="EMBL/GenBank/DDBJ databases">
        <title>Emmonsia species relationships and genome sequence.</title>
        <authorList>
            <person name="Cuomo C.A."/>
            <person name="Schwartz I.S."/>
            <person name="Kenyon C."/>
            <person name="De Hoog G.S."/>
            <person name="Govender N.P."/>
            <person name="Botha A."/>
            <person name="Moreno L."/>
            <person name="De Vries M."/>
            <person name="Munoz J.F."/>
            <person name="Stielow J.B."/>
        </authorList>
    </citation>
    <scope>NUCLEOTIDE SEQUENCE [LARGE SCALE GENOMIC DNA]</scope>
    <source>
        <strain evidence="2 3">EI222</strain>
    </source>
</reference>
<feature type="region of interest" description="Disordered" evidence="1">
    <location>
        <begin position="1"/>
        <end position="23"/>
    </location>
</feature>
<keyword evidence="3" id="KW-1185">Reference proteome</keyword>
<comment type="caution">
    <text evidence="2">The sequence shown here is derived from an EMBL/GenBank/DDBJ whole genome shotgun (WGS) entry which is preliminary data.</text>
</comment>
<feature type="compositionally biased region" description="Basic and acidic residues" evidence="1">
    <location>
        <begin position="156"/>
        <end position="191"/>
    </location>
</feature>
<name>A0A1J9PX97_9EURO</name>
<evidence type="ECO:0000256" key="1">
    <source>
        <dbReference type="SAM" id="MobiDB-lite"/>
    </source>
</evidence>
<dbReference type="EMBL" id="LGTZ01001617">
    <property type="protein sequence ID" value="OJD20969.1"/>
    <property type="molecule type" value="Genomic_DNA"/>
</dbReference>
<dbReference type="OrthoDB" id="4206709at2759"/>
<organism evidence="2 3">
    <name type="scientific">Blastomyces percursus</name>
    <dbReference type="NCBI Taxonomy" id="1658174"/>
    <lineage>
        <taxon>Eukaryota</taxon>
        <taxon>Fungi</taxon>
        <taxon>Dikarya</taxon>
        <taxon>Ascomycota</taxon>
        <taxon>Pezizomycotina</taxon>
        <taxon>Eurotiomycetes</taxon>
        <taxon>Eurotiomycetidae</taxon>
        <taxon>Onygenales</taxon>
        <taxon>Ajellomycetaceae</taxon>
        <taxon>Blastomyces</taxon>
    </lineage>
</organism>
<feature type="compositionally biased region" description="Acidic residues" evidence="1">
    <location>
        <begin position="103"/>
        <end position="113"/>
    </location>
</feature>
<feature type="region of interest" description="Disordered" evidence="1">
    <location>
        <begin position="77"/>
        <end position="223"/>
    </location>
</feature>
<dbReference type="Proteomes" id="UP000242791">
    <property type="component" value="Unassembled WGS sequence"/>
</dbReference>
<proteinExistence type="predicted"/>
<protein>
    <submittedName>
        <fullName evidence="2">Uncharacterized protein</fullName>
    </submittedName>
</protein>
<evidence type="ECO:0000313" key="2">
    <source>
        <dbReference type="EMBL" id="OJD20969.1"/>
    </source>
</evidence>
<feature type="compositionally biased region" description="Basic and acidic residues" evidence="1">
    <location>
        <begin position="81"/>
        <end position="102"/>
    </location>
</feature>
<dbReference type="AlphaFoldDB" id="A0A1J9PX97"/>